<evidence type="ECO:0000256" key="11">
    <source>
        <dbReference type="ARBA" id="ARBA00022989"/>
    </source>
</evidence>
<dbReference type="CDD" id="cd02510">
    <property type="entry name" value="pp-GalNAc-T"/>
    <property type="match status" value="1"/>
</dbReference>
<comment type="similarity">
    <text evidence="4 17">Belongs to the glycosyltransferase 2 family. GalNAc-T subfamily.</text>
</comment>
<dbReference type="PROSITE" id="PS50231">
    <property type="entry name" value="RICIN_B_LECTIN"/>
    <property type="match status" value="1"/>
</dbReference>
<evidence type="ECO:0000256" key="14">
    <source>
        <dbReference type="ARBA" id="ARBA00023157"/>
    </source>
</evidence>
<evidence type="ECO:0000256" key="12">
    <source>
        <dbReference type="ARBA" id="ARBA00023034"/>
    </source>
</evidence>
<dbReference type="FunFam" id="2.80.10.50:FF:000019">
    <property type="entry name" value="Polypeptide N-acetylgalactosaminyltransferase"/>
    <property type="match status" value="1"/>
</dbReference>
<evidence type="ECO:0000256" key="2">
    <source>
        <dbReference type="ARBA" id="ARBA00004323"/>
    </source>
</evidence>
<dbReference type="RefSeq" id="XP_071743507.1">
    <property type="nucleotide sequence ID" value="XM_071887406.1"/>
</dbReference>
<evidence type="ECO:0000256" key="16">
    <source>
        <dbReference type="ARBA" id="ARBA00023211"/>
    </source>
</evidence>
<reference evidence="20" key="1">
    <citation type="submission" date="2014-05" db="EMBL/GenBank/DDBJ databases">
        <authorList>
            <person name="Chronopoulou M."/>
        </authorList>
    </citation>
    <scope>NUCLEOTIDE SEQUENCE</scope>
    <source>
        <tissue evidence="20">Whole organism</tissue>
    </source>
</reference>
<dbReference type="CDD" id="cd23437">
    <property type="entry name" value="beta-trefoil_Ricin_GALNT7"/>
    <property type="match status" value="1"/>
</dbReference>
<dbReference type="KEGG" id="lsm:121115128"/>
<dbReference type="GO" id="GO:0004653">
    <property type="term" value="F:polypeptide N-acetylgalactosaminyltransferase activity"/>
    <property type="evidence" value="ECO:0007669"/>
    <property type="project" value="TreeGrafter"/>
</dbReference>
<dbReference type="UniPathway" id="UPA00378"/>
<name>A0A0K2TK02_LEPSM</name>
<feature type="region of interest" description="Disordered" evidence="18">
    <location>
        <begin position="82"/>
        <end position="107"/>
    </location>
</feature>
<evidence type="ECO:0000256" key="7">
    <source>
        <dbReference type="ARBA" id="ARBA00022692"/>
    </source>
</evidence>
<dbReference type="Pfam" id="PF00652">
    <property type="entry name" value="Ricin_B_lectin"/>
    <property type="match status" value="1"/>
</dbReference>
<comment type="subcellular location">
    <subcellularLocation>
        <location evidence="2 17">Golgi apparatus membrane</location>
        <topology evidence="2 17">Single-pass type II membrane protein</topology>
    </subcellularLocation>
</comment>
<evidence type="ECO:0000256" key="4">
    <source>
        <dbReference type="ARBA" id="ARBA00005680"/>
    </source>
</evidence>
<dbReference type="Gene3D" id="3.90.550.10">
    <property type="entry name" value="Spore Coat Polysaccharide Biosynthesis Protein SpsA, Chain A"/>
    <property type="match status" value="1"/>
</dbReference>
<evidence type="ECO:0000313" key="20">
    <source>
        <dbReference type="EMBL" id="CDW26259.1"/>
    </source>
</evidence>
<dbReference type="InterPro" id="IPR001173">
    <property type="entry name" value="Glyco_trans_2-like"/>
</dbReference>
<dbReference type="Gene3D" id="2.80.10.50">
    <property type="match status" value="1"/>
</dbReference>
<evidence type="ECO:0000256" key="6">
    <source>
        <dbReference type="ARBA" id="ARBA00022679"/>
    </source>
</evidence>
<dbReference type="GO" id="GO:0030246">
    <property type="term" value="F:carbohydrate binding"/>
    <property type="evidence" value="ECO:0007669"/>
    <property type="project" value="UniProtKB-KW"/>
</dbReference>
<comment type="cofactor">
    <cofactor evidence="1 17">
        <name>Mn(2+)</name>
        <dbReference type="ChEBI" id="CHEBI:29035"/>
    </cofactor>
</comment>
<comment type="pathway">
    <text evidence="3 17">Protein modification; protein glycosylation.</text>
</comment>
<dbReference type="AlphaFoldDB" id="A0A0K2TK02"/>
<dbReference type="OrthoDB" id="6072411at2759"/>
<keyword evidence="7 17" id="KW-0812">Transmembrane</keyword>
<keyword evidence="5 17" id="KW-0328">Glycosyltransferase</keyword>
<organism evidence="20">
    <name type="scientific">Lepeophtheirus salmonis</name>
    <name type="common">Salmon louse</name>
    <name type="synonym">Caligus salmonis</name>
    <dbReference type="NCBI Taxonomy" id="72036"/>
    <lineage>
        <taxon>Eukaryota</taxon>
        <taxon>Metazoa</taxon>
        <taxon>Ecdysozoa</taxon>
        <taxon>Arthropoda</taxon>
        <taxon>Crustacea</taxon>
        <taxon>Multicrustacea</taxon>
        <taxon>Hexanauplia</taxon>
        <taxon>Copepoda</taxon>
        <taxon>Siphonostomatoida</taxon>
        <taxon>Caligidae</taxon>
        <taxon>Lepeophtheirus</taxon>
    </lineage>
</organism>
<keyword evidence="9 17" id="KW-0430">Lectin</keyword>
<evidence type="ECO:0000256" key="18">
    <source>
        <dbReference type="SAM" id="MobiDB-lite"/>
    </source>
</evidence>
<keyword evidence="10" id="KW-0735">Signal-anchor</keyword>
<dbReference type="SMART" id="SM00458">
    <property type="entry name" value="RICIN"/>
    <property type="match status" value="1"/>
</dbReference>
<feature type="domain" description="Ricin B lectin" evidence="19">
    <location>
        <begin position="479"/>
        <end position="600"/>
    </location>
</feature>
<dbReference type="InterPro" id="IPR035992">
    <property type="entry name" value="Ricin_B-like_lectins"/>
</dbReference>
<dbReference type="GO" id="GO:0000139">
    <property type="term" value="C:Golgi membrane"/>
    <property type="evidence" value="ECO:0007669"/>
    <property type="project" value="UniProtKB-SubCell"/>
</dbReference>
<keyword evidence="15" id="KW-0325">Glycoprotein</keyword>
<evidence type="ECO:0000256" key="10">
    <source>
        <dbReference type="ARBA" id="ARBA00022968"/>
    </source>
</evidence>
<dbReference type="RefSeq" id="XP_040565244.1">
    <property type="nucleotide sequence ID" value="XM_040709310.2"/>
</dbReference>
<evidence type="ECO:0000256" key="1">
    <source>
        <dbReference type="ARBA" id="ARBA00001936"/>
    </source>
</evidence>
<keyword evidence="8" id="KW-0479">Metal-binding</keyword>
<dbReference type="GO" id="GO:0006493">
    <property type="term" value="P:protein O-linked glycosylation"/>
    <property type="evidence" value="ECO:0007669"/>
    <property type="project" value="TreeGrafter"/>
</dbReference>
<dbReference type="GeneID" id="121115128"/>
<keyword evidence="12 17" id="KW-0333">Golgi apparatus</keyword>
<dbReference type="SUPFAM" id="SSF53448">
    <property type="entry name" value="Nucleotide-diphospho-sugar transferases"/>
    <property type="match status" value="1"/>
</dbReference>
<dbReference type="EMBL" id="HACA01008898">
    <property type="protein sequence ID" value="CDW26259.1"/>
    <property type="molecule type" value="Transcribed_RNA"/>
</dbReference>
<dbReference type="InterPro" id="IPR000772">
    <property type="entry name" value="Ricin_B_lectin"/>
</dbReference>
<protein>
    <recommendedName>
        <fullName evidence="17">Polypeptide N-acetylgalactosaminyltransferase</fullName>
        <ecNumber evidence="17">2.4.1.-</ecNumber>
    </recommendedName>
    <alternativeName>
        <fullName evidence="17">Protein-UDP acetylgalactosaminyltransferase</fullName>
    </alternativeName>
</protein>
<evidence type="ECO:0000256" key="17">
    <source>
        <dbReference type="RuleBase" id="RU361242"/>
    </source>
</evidence>
<feature type="transmembrane region" description="Helical" evidence="17">
    <location>
        <begin position="12"/>
        <end position="32"/>
    </location>
</feature>
<evidence type="ECO:0000259" key="19">
    <source>
        <dbReference type="SMART" id="SM00458"/>
    </source>
</evidence>
<sequence>MRVVQIRTGRVLRLALWAFFILIFLGLIYSHFNLSSEIISREDFLNAKRNANLKPRYEAHKSYPEEIPRFLGIGNLGNYEKSNDRIVRPRNGPGEAGKSHKLKASQRKEEDRLKSVYGFNQLVSDEISLNRTIPDIREKECAFWDYPTRLPTASVILVLHNEGWSTLFRTINSVINGSPPQLLKEVVLVDDKSELEHLHEQLDAEIQKPYYKGKVVVVRNEEREGLIRSRNNGALAAKGDVVIFLDAHCEVNKNWLPPLLAPIHENRRTLSVPVIDGINWDDFSINSVYAEGSHSRGLFEWGMLYKEGNLPIKESTKRRYHSEPYNSPTHAGGLFAIDREWFKELGWYDPGLYIWGGENFELSFKTWMCGGRSVWVPCSRVAHVYRGHSCSSCHSGSLGNKFGGQPTTMRNYKRVIETWFDDEYKESFYTREPMAKFVDMGDISEQLALKKKLNCKSFDWFMKEVAYDVLEKYPKLPPNAKWGEFRNEATNLCLDTRGQHPPEKTLASSCHGMGGNQMFRLNTEGQLTSGEWCQTADSSGSVSIQWCSFGSVSGPWEFKENLRQIYHRTYKMCLALLPDSNSLVLRSCDKDNSHQKWSIKTLKPYWSS</sequence>
<dbReference type="Pfam" id="PF00535">
    <property type="entry name" value="Glycos_transf_2"/>
    <property type="match status" value="1"/>
</dbReference>
<dbReference type="CTD" id="32836"/>
<dbReference type="InterPro" id="IPR029044">
    <property type="entry name" value="Nucleotide-diphossugar_trans"/>
</dbReference>
<dbReference type="FunFam" id="3.90.550.10:FF:000053">
    <property type="entry name" value="Polypeptide N-acetylgalactosaminyltransferase"/>
    <property type="match status" value="1"/>
</dbReference>
<dbReference type="PANTHER" id="PTHR11675:SF68">
    <property type="entry name" value="N-ACETYLGALACTOSAMINYLTRANSFERASE 7"/>
    <property type="match status" value="1"/>
</dbReference>
<evidence type="ECO:0000256" key="3">
    <source>
        <dbReference type="ARBA" id="ARBA00004922"/>
    </source>
</evidence>
<dbReference type="InterPro" id="IPR045885">
    <property type="entry name" value="GalNAc-T"/>
</dbReference>
<evidence type="ECO:0000256" key="8">
    <source>
        <dbReference type="ARBA" id="ARBA00022723"/>
    </source>
</evidence>
<dbReference type="SUPFAM" id="SSF50370">
    <property type="entry name" value="Ricin B-like lectins"/>
    <property type="match status" value="1"/>
</dbReference>
<dbReference type="EC" id="2.4.1.-" evidence="17"/>
<proteinExistence type="inferred from homology"/>
<accession>A0A0K2TK02</accession>
<keyword evidence="16 17" id="KW-0464">Manganese</keyword>
<evidence type="ECO:0000256" key="15">
    <source>
        <dbReference type="ARBA" id="ARBA00023180"/>
    </source>
</evidence>
<evidence type="ECO:0000256" key="9">
    <source>
        <dbReference type="ARBA" id="ARBA00022734"/>
    </source>
</evidence>
<dbReference type="PANTHER" id="PTHR11675">
    <property type="entry name" value="N-ACETYLGALACTOSAMINYLTRANSFERASE"/>
    <property type="match status" value="1"/>
</dbReference>
<dbReference type="GO" id="GO:0046872">
    <property type="term" value="F:metal ion binding"/>
    <property type="evidence" value="ECO:0007669"/>
    <property type="project" value="UniProtKB-KW"/>
</dbReference>
<keyword evidence="14 17" id="KW-1015">Disulfide bond</keyword>
<evidence type="ECO:0000256" key="13">
    <source>
        <dbReference type="ARBA" id="ARBA00023136"/>
    </source>
</evidence>
<keyword evidence="11 17" id="KW-1133">Transmembrane helix</keyword>
<keyword evidence="6 17" id="KW-0808">Transferase</keyword>
<evidence type="ECO:0000256" key="5">
    <source>
        <dbReference type="ARBA" id="ARBA00022676"/>
    </source>
</evidence>
<keyword evidence="13 17" id="KW-0472">Membrane</keyword>